<dbReference type="FunFam" id="1.10.10.10:FF:000001">
    <property type="entry name" value="LysR family transcriptional regulator"/>
    <property type="match status" value="1"/>
</dbReference>
<dbReference type="InterPro" id="IPR036388">
    <property type="entry name" value="WH-like_DNA-bd_sf"/>
</dbReference>
<evidence type="ECO:0000256" key="1">
    <source>
        <dbReference type="ARBA" id="ARBA00009437"/>
    </source>
</evidence>
<sequence length="305" mass="32972">MDISRRIKIRHLEAFVEVARQKSVGRAAITLSLTQPAVTRTIRELEQIVGAALVERDGRGIRLSHQGEVFLSHAGSGLAAVRGGIAALANVATVTGPPVRIGALPTVSATIMPGAVADFLDSGLKSPLRVTTGENRVLLDQLRKGDLDLVMGRMPAPENMASLRFEPLYRDRVAFIVHNNHPLSRQRQVAADILSRHPVLVPPAGSIIHPFVERLMLEQGMAPPVKAVETVSDSFGRAFLRSTDAIWIISRGVVAAELASEEFVELPIDTGSTMGAVGLITREADRPHDAALFFAEILRRRSSQS</sequence>
<dbReference type="Gene3D" id="3.40.190.10">
    <property type="entry name" value="Periplasmic binding protein-like II"/>
    <property type="match status" value="2"/>
</dbReference>
<dbReference type="InterPro" id="IPR036390">
    <property type="entry name" value="WH_DNA-bd_sf"/>
</dbReference>
<keyword evidence="4" id="KW-0804">Transcription</keyword>
<dbReference type="GO" id="GO:0005829">
    <property type="term" value="C:cytosol"/>
    <property type="evidence" value="ECO:0007669"/>
    <property type="project" value="TreeGrafter"/>
</dbReference>
<dbReference type="Pfam" id="PF00126">
    <property type="entry name" value="HTH_1"/>
    <property type="match status" value="1"/>
</dbReference>
<keyword evidence="3" id="KW-0238">DNA-binding</keyword>
<dbReference type="RefSeq" id="WP_097105056.1">
    <property type="nucleotide sequence ID" value="NZ_OCPC01000001.1"/>
</dbReference>
<evidence type="ECO:0000256" key="4">
    <source>
        <dbReference type="ARBA" id="ARBA00023163"/>
    </source>
</evidence>
<dbReference type="PANTHER" id="PTHR30419:SF8">
    <property type="entry name" value="NITROGEN ASSIMILATION TRANSCRIPTIONAL ACTIVATOR-RELATED"/>
    <property type="match status" value="1"/>
</dbReference>
<comment type="similarity">
    <text evidence="1">Belongs to the LysR transcriptional regulatory family.</text>
</comment>
<dbReference type="EMBL" id="OCPC01000001">
    <property type="protein sequence ID" value="SOE08948.1"/>
    <property type="molecule type" value="Genomic_DNA"/>
</dbReference>
<dbReference type="PANTHER" id="PTHR30419">
    <property type="entry name" value="HTH-TYPE TRANSCRIPTIONAL REGULATOR YBHD"/>
    <property type="match status" value="1"/>
</dbReference>
<dbReference type="Pfam" id="PF03466">
    <property type="entry name" value="LysR_substrate"/>
    <property type="match status" value="1"/>
</dbReference>
<accession>A0A286HMD4</accession>
<dbReference type="NCBIfam" id="TIGR02424">
    <property type="entry name" value="TF_pcaQ"/>
    <property type="match status" value="1"/>
</dbReference>
<dbReference type="InterPro" id="IPR012787">
    <property type="entry name" value="TF_PcaQ"/>
</dbReference>
<dbReference type="Proteomes" id="UP000219465">
    <property type="component" value="Unassembled WGS sequence"/>
</dbReference>
<dbReference type="InterPro" id="IPR000847">
    <property type="entry name" value="LysR_HTH_N"/>
</dbReference>
<keyword evidence="2" id="KW-0805">Transcription regulation</keyword>
<dbReference type="OrthoDB" id="9814165at2"/>
<dbReference type="GO" id="GO:0045893">
    <property type="term" value="P:positive regulation of DNA-templated transcription"/>
    <property type="evidence" value="ECO:0007669"/>
    <property type="project" value="InterPro"/>
</dbReference>
<reference evidence="7" key="1">
    <citation type="submission" date="2017-08" db="EMBL/GenBank/DDBJ databases">
        <authorList>
            <person name="Varghese N."/>
            <person name="Submissions S."/>
        </authorList>
    </citation>
    <scope>NUCLEOTIDE SEQUENCE [LARGE SCALE GENOMIC DNA]</scope>
    <source>
        <strain evidence="7">KCTC 23107</strain>
    </source>
</reference>
<feature type="domain" description="HTH lysR-type" evidence="5">
    <location>
        <begin position="7"/>
        <end position="64"/>
    </location>
</feature>
<evidence type="ECO:0000256" key="3">
    <source>
        <dbReference type="ARBA" id="ARBA00023125"/>
    </source>
</evidence>
<evidence type="ECO:0000259" key="5">
    <source>
        <dbReference type="PROSITE" id="PS50931"/>
    </source>
</evidence>
<dbReference type="PRINTS" id="PR00039">
    <property type="entry name" value="HTHLYSR"/>
</dbReference>
<dbReference type="SUPFAM" id="SSF53850">
    <property type="entry name" value="Periplasmic binding protein-like II"/>
    <property type="match status" value="1"/>
</dbReference>
<dbReference type="SUPFAM" id="SSF46785">
    <property type="entry name" value="Winged helix' DNA-binding domain"/>
    <property type="match status" value="1"/>
</dbReference>
<proteinExistence type="inferred from homology"/>
<evidence type="ECO:0000313" key="7">
    <source>
        <dbReference type="Proteomes" id="UP000219465"/>
    </source>
</evidence>
<dbReference type="Gene3D" id="1.10.10.10">
    <property type="entry name" value="Winged helix-like DNA-binding domain superfamily/Winged helix DNA-binding domain"/>
    <property type="match status" value="1"/>
</dbReference>
<protein>
    <submittedName>
        <fullName evidence="6">LysR family transcriptional regulator</fullName>
    </submittedName>
</protein>
<dbReference type="InterPro" id="IPR050950">
    <property type="entry name" value="HTH-type_LysR_regulators"/>
</dbReference>
<keyword evidence="7" id="KW-1185">Reference proteome</keyword>
<dbReference type="InterPro" id="IPR005119">
    <property type="entry name" value="LysR_subst-bd"/>
</dbReference>
<dbReference type="PROSITE" id="PS50931">
    <property type="entry name" value="HTH_LYSR"/>
    <property type="match status" value="1"/>
</dbReference>
<gene>
    <name evidence="6" type="ORF">SAMN05877838_0656</name>
</gene>
<dbReference type="GO" id="GO:0019619">
    <property type="term" value="P:3,4-dihydroxybenzoate catabolic process"/>
    <property type="evidence" value="ECO:0007669"/>
    <property type="project" value="InterPro"/>
</dbReference>
<dbReference type="AlphaFoldDB" id="A0A286HMD4"/>
<organism evidence="6 7">
    <name type="scientific">Hoeflea halophila</name>
    <dbReference type="NCBI Taxonomy" id="714899"/>
    <lineage>
        <taxon>Bacteria</taxon>
        <taxon>Pseudomonadati</taxon>
        <taxon>Pseudomonadota</taxon>
        <taxon>Alphaproteobacteria</taxon>
        <taxon>Hyphomicrobiales</taxon>
        <taxon>Rhizobiaceae</taxon>
        <taxon>Hoeflea</taxon>
    </lineage>
</organism>
<dbReference type="GO" id="GO:0003677">
    <property type="term" value="F:DNA binding"/>
    <property type="evidence" value="ECO:0007669"/>
    <property type="project" value="UniProtKB-KW"/>
</dbReference>
<evidence type="ECO:0000256" key="2">
    <source>
        <dbReference type="ARBA" id="ARBA00023015"/>
    </source>
</evidence>
<evidence type="ECO:0000313" key="6">
    <source>
        <dbReference type="EMBL" id="SOE08948.1"/>
    </source>
</evidence>
<dbReference type="GO" id="GO:0003700">
    <property type="term" value="F:DNA-binding transcription factor activity"/>
    <property type="evidence" value="ECO:0007669"/>
    <property type="project" value="InterPro"/>
</dbReference>
<name>A0A286HMD4_9HYPH</name>